<dbReference type="PANTHER" id="PTHR38451">
    <property type="entry name" value="TRNA (ADENINE(22)-N(1))-METHYLTRANSFERASE"/>
    <property type="match status" value="1"/>
</dbReference>
<reference evidence="1 2" key="1">
    <citation type="submission" date="2019-08" db="EMBL/GenBank/DDBJ databases">
        <title>Deep-cultivation of Planctomycetes and their phenomic and genomic characterization uncovers novel biology.</title>
        <authorList>
            <person name="Wiegand S."/>
            <person name="Jogler M."/>
            <person name="Boedeker C."/>
            <person name="Pinto D."/>
            <person name="Vollmers J."/>
            <person name="Rivas-Marin E."/>
            <person name="Kohn T."/>
            <person name="Peeters S.H."/>
            <person name="Heuer A."/>
            <person name="Rast P."/>
            <person name="Oberbeckmann S."/>
            <person name="Bunk B."/>
            <person name="Jeske O."/>
            <person name="Meyerdierks A."/>
            <person name="Storesund J.E."/>
            <person name="Kallscheuer N."/>
            <person name="Luecker S."/>
            <person name="Lage O.M."/>
            <person name="Pohl T."/>
            <person name="Merkel B.J."/>
            <person name="Hornburger P."/>
            <person name="Mueller R.-W."/>
            <person name="Bruemmer F."/>
            <person name="Labrenz M."/>
            <person name="Spormann A.M."/>
            <person name="Op den Camp H."/>
            <person name="Overmann J."/>
            <person name="Amann R."/>
            <person name="Jetten M.S.M."/>
            <person name="Mascher T."/>
            <person name="Medema M.H."/>
            <person name="Devos D.P."/>
            <person name="Kaster A.-K."/>
            <person name="Ovreas L."/>
            <person name="Rohde M."/>
            <person name="Galperin M.Y."/>
            <person name="Jogler C."/>
        </authorList>
    </citation>
    <scope>NUCLEOTIDE SEQUENCE [LARGE SCALE GENOMIC DNA]</scope>
    <source>
        <strain evidence="1 2">FC18</strain>
    </source>
</reference>
<proteinExistence type="predicted"/>
<dbReference type="InterPro" id="IPR029063">
    <property type="entry name" value="SAM-dependent_MTases_sf"/>
</dbReference>
<keyword evidence="2" id="KW-1185">Reference proteome</keyword>
<dbReference type="AlphaFoldDB" id="A0A5B9PFU5"/>
<dbReference type="OrthoDB" id="5881184at2"/>
<organism evidence="1 2">
    <name type="scientific">Mariniblastus fucicola</name>
    <dbReference type="NCBI Taxonomy" id="980251"/>
    <lineage>
        <taxon>Bacteria</taxon>
        <taxon>Pseudomonadati</taxon>
        <taxon>Planctomycetota</taxon>
        <taxon>Planctomycetia</taxon>
        <taxon>Pirellulales</taxon>
        <taxon>Pirellulaceae</taxon>
        <taxon>Mariniblastus</taxon>
    </lineage>
</organism>
<dbReference type="RefSeq" id="WP_075085841.1">
    <property type="nucleotide sequence ID" value="NZ_CP042912.1"/>
</dbReference>
<gene>
    <name evidence="1" type="primary">trmK</name>
    <name evidence="1" type="ORF">MFFC18_51180</name>
</gene>
<dbReference type="GO" id="GO:0160105">
    <property type="term" value="F:tRNA (adenine(22)-N1)-methyltransferase activity"/>
    <property type="evidence" value="ECO:0007669"/>
    <property type="project" value="UniProtKB-EC"/>
</dbReference>
<evidence type="ECO:0000313" key="1">
    <source>
        <dbReference type="EMBL" id="QEG25194.1"/>
    </source>
</evidence>
<dbReference type="Pfam" id="PF04816">
    <property type="entry name" value="TrmK"/>
    <property type="match status" value="1"/>
</dbReference>
<sequence length="231" mass="26047">MSGKLDDRLVAVADRIRSGTHADIGSDHASLLVELLVSGRIQHGIAIENKQLPFENSLRALRGLAADVRLGDGLHALQRGEAYSLSICGLGAESIRDILLACPDRIPDLVVLQIFHRPEIIRRWAVENGFHLTQETTTAGKRHYTILSFRRSHGPENSDPAYDNVDRETALLFGPFVLKREDRQFDLHLQCEEAWWRKFDQLSAETAQRLKLLRSVMADRQVAPLPDRNQS</sequence>
<dbReference type="Gene3D" id="3.40.50.150">
    <property type="entry name" value="Vaccinia Virus protein VP39"/>
    <property type="match status" value="1"/>
</dbReference>
<keyword evidence="1" id="KW-0808">Transferase</keyword>
<dbReference type="EMBL" id="CP042912">
    <property type="protein sequence ID" value="QEG25194.1"/>
    <property type="molecule type" value="Genomic_DNA"/>
</dbReference>
<dbReference type="EC" id="2.1.1.217" evidence="1"/>
<dbReference type="InterPro" id="IPR006901">
    <property type="entry name" value="TrmK"/>
</dbReference>
<dbReference type="Proteomes" id="UP000322214">
    <property type="component" value="Chromosome"/>
</dbReference>
<evidence type="ECO:0000313" key="2">
    <source>
        <dbReference type="Proteomes" id="UP000322214"/>
    </source>
</evidence>
<dbReference type="STRING" id="980251.GCA_001642875_03845"/>
<protein>
    <submittedName>
        <fullName evidence="1">tRNA (Adenine(22)-N(1))-methyltransferase</fullName>
        <ecNumber evidence="1">2.1.1.217</ecNumber>
    </submittedName>
</protein>
<name>A0A5B9PFU5_9BACT</name>
<dbReference type="PANTHER" id="PTHR38451:SF1">
    <property type="entry name" value="TRNA (ADENINE(22)-N(1))-METHYLTRANSFERASE"/>
    <property type="match status" value="1"/>
</dbReference>
<keyword evidence="1" id="KW-0489">Methyltransferase</keyword>
<dbReference type="GO" id="GO:0032259">
    <property type="term" value="P:methylation"/>
    <property type="evidence" value="ECO:0007669"/>
    <property type="project" value="UniProtKB-KW"/>
</dbReference>
<accession>A0A5B9PFU5</accession>
<dbReference type="KEGG" id="mff:MFFC18_51180"/>